<dbReference type="Proteomes" id="UP001501442">
    <property type="component" value="Unassembled WGS sequence"/>
</dbReference>
<gene>
    <name evidence="1" type="ORF">GCM10023196_061210</name>
</gene>
<dbReference type="EMBL" id="BAABHK010000009">
    <property type="protein sequence ID" value="GAA4631512.1"/>
    <property type="molecule type" value="Genomic_DNA"/>
</dbReference>
<dbReference type="Gene3D" id="3.40.50.2000">
    <property type="entry name" value="Glycogen Phosphorylase B"/>
    <property type="match status" value="1"/>
</dbReference>
<reference evidence="2" key="1">
    <citation type="journal article" date="2019" name="Int. J. Syst. Evol. Microbiol.">
        <title>The Global Catalogue of Microorganisms (GCM) 10K type strain sequencing project: providing services to taxonomists for standard genome sequencing and annotation.</title>
        <authorList>
            <consortium name="The Broad Institute Genomics Platform"/>
            <consortium name="The Broad Institute Genome Sequencing Center for Infectious Disease"/>
            <person name="Wu L."/>
            <person name="Ma J."/>
        </authorList>
    </citation>
    <scope>NUCLEOTIDE SEQUENCE [LARGE SCALE GENOMIC DNA]</scope>
    <source>
        <strain evidence="2">JCM 17939</strain>
    </source>
</reference>
<sequence>MPRCLIVTNGFPPCRGGIETCVCELARRFPPDEVVVHTSRDPHGDRFDVGPPLPVVRDCARASAVWSRDRFCERLRALPSRTVAP</sequence>
<evidence type="ECO:0000313" key="2">
    <source>
        <dbReference type="Proteomes" id="UP001501442"/>
    </source>
</evidence>
<evidence type="ECO:0008006" key="3">
    <source>
        <dbReference type="Google" id="ProtNLM"/>
    </source>
</evidence>
<proteinExistence type="predicted"/>
<protein>
    <recommendedName>
        <fullName evidence="3">Glycosyltransferase subfamily 4-like N-terminal domain-containing protein</fullName>
    </recommendedName>
</protein>
<comment type="caution">
    <text evidence="1">The sequence shown here is derived from an EMBL/GenBank/DDBJ whole genome shotgun (WGS) entry which is preliminary data.</text>
</comment>
<name>A0ABP8UGK4_9ACTN</name>
<accession>A0ABP8UGK4</accession>
<keyword evidence="2" id="KW-1185">Reference proteome</keyword>
<evidence type="ECO:0000313" key="1">
    <source>
        <dbReference type="EMBL" id="GAA4631512.1"/>
    </source>
</evidence>
<organism evidence="1 2">
    <name type="scientific">Actinoallomurus vinaceus</name>
    <dbReference type="NCBI Taxonomy" id="1080074"/>
    <lineage>
        <taxon>Bacteria</taxon>
        <taxon>Bacillati</taxon>
        <taxon>Actinomycetota</taxon>
        <taxon>Actinomycetes</taxon>
        <taxon>Streptosporangiales</taxon>
        <taxon>Thermomonosporaceae</taxon>
        <taxon>Actinoallomurus</taxon>
    </lineage>
</organism>